<dbReference type="EMBL" id="CP145316">
    <property type="protein sequence ID" value="XAM18819.1"/>
    <property type="molecule type" value="Genomic_DNA"/>
</dbReference>
<keyword evidence="4" id="KW-0808">Transferase</keyword>
<organism evidence="7 8">
    <name type="scientific">Helicobacter mastomyrinus</name>
    <dbReference type="NCBI Taxonomy" id="287948"/>
    <lineage>
        <taxon>Bacteria</taxon>
        <taxon>Pseudomonadati</taxon>
        <taxon>Campylobacterota</taxon>
        <taxon>Epsilonproteobacteria</taxon>
        <taxon>Campylobacterales</taxon>
        <taxon>Helicobacteraceae</taxon>
        <taxon>Helicobacter</taxon>
    </lineage>
</organism>
<evidence type="ECO:0000256" key="6">
    <source>
        <dbReference type="ARBA" id="ARBA00023315"/>
    </source>
</evidence>
<protein>
    <submittedName>
        <fullName evidence="7">Lipid A biosynthesis lauroyl acyltransferase</fullName>
    </submittedName>
</protein>
<dbReference type="InterPro" id="IPR004960">
    <property type="entry name" value="LipA_acyltrans"/>
</dbReference>
<accession>A0ABZ3F8V2</accession>
<comment type="subcellular location">
    <subcellularLocation>
        <location evidence="1">Cell inner membrane</location>
    </subcellularLocation>
</comment>
<dbReference type="Pfam" id="PF03279">
    <property type="entry name" value="Lip_A_acyltrans"/>
    <property type="match status" value="1"/>
</dbReference>
<evidence type="ECO:0000256" key="4">
    <source>
        <dbReference type="ARBA" id="ARBA00022679"/>
    </source>
</evidence>
<dbReference type="GO" id="GO:0016746">
    <property type="term" value="F:acyltransferase activity"/>
    <property type="evidence" value="ECO:0007669"/>
    <property type="project" value="UniProtKB-KW"/>
</dbReference>
<keyword evidence="8" id="KW-1185">Reference proteome</keyword>
<evidence type="ECO:0000256" key="3">
    <source>
        <dbReference type="ARBA" id="ARBA00022519"/>
    </source>
</evidence>
<keyword evidence="5" id="KW-0472">Membrane</keyword>
<sequence length="304" mass="35523">MSITARILKIITDSIGFCLAKMPHWLFVWHIKVLATIMRIFDNRRHKDARANLDFVYGEQMSEEQKCKIIKKCYENFAFVLLETIRVAFIPMEKYMQCFHLIDEHYLLDTLHKDKGAISISAHYGYWEAIASALPPRYTWCNMASLGRLTPFDAINQMIIARRELQKVKFIDKKGAFKHLLKLYGGSNPLAGILVDQNISIQEGIWINFFGKRATHTTIASVLSRRFNMGIVPIMISINEGYKSFEVRYYPPIYCKKSEDSNADILEATQAQADVIEKAIREKPEDWFWFHKRWKSAYKEIYSK</sequence>
<dbReference type="RefSeq" id="WP_300449119.1">
    <property type="nucleotide sequence ID" value="NZ_CP145316.1"/>
</dbReference>
<dbReference type="PANTHER" id="PTHR30606:SF9">
    <property type="entry name" value="LIPID A BIOSYNTHESIS LAUROYLTRANSFERASE"/>
    <property type="match status" value="1"/>
</dbReference>
<evidence type="ECO:0000313" key="7">
    <source>
        <dbReference type="EMBL" id="XAM18819.1"/>
    </source>
</evidence>
<keyword evidence="3" id="KW-0997">Cell inner membrane</keyword>
<reference evidence="7 8" key="1">
    <citation type="submission" date="2024-02" db="EMBL/GenBank/DDBJ databases">
        <title>Genome and pathogenicity analysis of Helicobacter mastomyrinus isolated from mice.</title>
        <authorList>
            <person name="Zhu L."/>
        </authorList>
    </citation>
    <scope>NUCLEOTIDE SEQUENCE [LARGE SCALE GENOMIC DNA]</scope>
    <source>
        <strain evidence="7 8">Hm-17</strain>
    </source>
</reference>
<dbReference type="CDD" id="cd07984">
    <property type="entry name" value="LPLAT_LABLAT-like"/>
    <property type="match status" value="1"/>
</dbReference>
<evidence type="ECO:0000256" key="2">
    <source>
        <dbReference type="ARBA" id="ARBA00022475"/>
    </source>
</evidence>
<keyword evidence="6 7" id="KW-0012">Acyltransferase</keyword>
<dbReference type="Proteomes" id="UP001434737">
    <property type="component" value="Chromosome"/>
</dbReference>
<gene>
    <name evidence="7" type="ORF">V3I05_03840</name>
</gene>
<dbReference type="PANTHER" id="PTHR30606">
    <property type="entry name" value="LIPID A BIOSYNTHESIS LAUROYL ACYLTRANSFERASE"/>
    <property type="match status" value="1"/>
</dbReference>
<keyword evidence="2" id="KW-1003">Cell membrane</keyword>
<dbReference type="NCBIfam" id="NF006270">
    <property type="entry name" value="PRK08419.1"/>
    <property type="match status" value="1"/>
</dbReference>
<evidence type="ECO:0000256" key="1">
    <source>
        <dbReference type="ARBA" id="ARBA00004533"/>
    </source>
</evidence>
<evidence type="ECO:0000313" key="8">
    <source>
        <dbReference type="Proteomes" id="UP001434737"/>
    </source>
</evidence>
<proteinExistence type="predicted"/>
<name>A0ABZ3F8V2_9HELI</name>
<evidence type="ECO:0000256" key="5">
    <source>
        <dbReference type="ARBA" id="ARBA00023136"/>
    </source>
</evidence>